<name>A0A7S3GK44_9EUKA</name>
<feature type="region of interest" description="Disordered" evidence="1">
    <location>
        <begin position="1"/>
        <end position="20"/>
    </location>
</feature>
<dbReference type="AlphaFoldDB" id="A0A7S3GK44"/>
<accession>A0A7S3GK44</accession>
<reference evidence="2" key="1">
    <citation type="submission" date="2021-01" db="EMBL/GenBank/DDBJ databases">
        <authorList>
            <person name="Corre E."/>
            <person name="Pelletier E."/>
            <person name="Niang G."/>
            <person name="Scheremetjew M."/>
            <person name="Finn R."/>
            <person name="Kale V."/>
            <person name="Holt S."/>
            <person name="Cochrane G."/>
            <person name="Meng A."/>
            <person name="Brown T."/>
            <person name="Cohen L."/>
        </authorList>
    </citation>
    <scope>NUCLEOTIDE SEQUENCE</scope>
    <source>
        <strain evidence="2">NIES-2562</strain>
    </source>
</reference>
<evidence type="ECO:0000313" key="2">
    <source>
        <dbReference type="EMBL" id="CAE0268799.1"/>
    </source>
</evidence>
<sequence>MILLPHQASSGAVSKKRDGDEVDLIEDTPMKELERLNISTFTSWKKKNPLHGLVPQRYSECLFRRAEKESPCIRWRLCAGYNCKQYDRICSSTTVVAIEVQIVGHPFVPGNC</sequence>
<proteinExistence type="predicted"/>
<organism evidence="2">
    <name type="scientific">Palpitomonas bilix</name>
    <dbReference type="NCBI Taxonomy" id="652834"/>
    <lineage>
        <taxon>Eukaryota</taxon>
        <taxon>Eukaryota incertae sedis</taxon>
    </lineage>
</organism>
<gene>
    <name evidence="2" type="ORF">PBIL07802_LOCUS31149</name>
</gene>
<protein>
    <submittedName>
        <fullName evidence="2">Uncharacterized protein</fullName>
    </submittedName>
</protein>
<dbReference type="EMBL" id="HBIB01047378">
    <property type="protein sequence ID" value="CAE0268799.1"/>
    <property type="molecule type" value="Transcribed_RNA"/>
</dbReference>
<evidence type="ECO:0000256" key="1">
    <source>
        <dbReference type="SAM" id="MobiDB-lite"/>
    </source>
</evidence>